<name>A0A1T4S9K3_9BACT</name>
<gene>
    <name evidence="2" type="ORF">SAMN02745119_03349</name>
</gene>
<dbReference type="Gene3D" id="3.40.50.300">
    <property type="entry name" value="P-loop containing nucleotide triphosphate hydrolases"/>
    <property type="match status" value="1"/>
</dbReference>
<dbReference type="SMART" id="SM00382">
    <property type="entry name" value="AAA"/>
    <property type="match status" value="1"/>
</dbReference>
<feature type="domain" description="AAA+ ATPase" evidence="1">
    <location>
        <begin position="17"/>
        <end position="133"/>
    </location>
</feature>
<dbReference type="PANTHER" id="PTHR43566:SF1">
    <property type="entry name" value="AAA+ ATPASE DOMAIN-CONTAINING PROTEIN"/>
    <property type="match status" value="1"/>
</dbReference>
<dbReference type="InterPro" id="IPR003593">
    <property type="entry name" value="AAA+_ATPase"/>
</dbReference>
<dbReference type="STRING" id="115783.SAMN02745119_03349"/>
<accession>A0A1T4S9K3</accession>
<protein>
    <recommendedName>
        <fullName evidence="1">AAA+ ATPase domain-containing protein</fullName>
    </recommendedName>
</protein>
<proteinExistence type="predicted"/>
<dbReference type="InterPro" id="IPR025420">
    <property type="entry name" value="DUF4143"/>
</dbReference>
<dbReference type="PANTHER" id="PTHR43566">
    <property type="entry name" value="CONSERVED PROTEIN"/>
    <property type="match status" value="1"/>
</dbReference>
<evidence type="ECO:0000313" key="3">
    <source>
        <dbReference type="Proteomes" id="UP000190102"/>
    </source>
</evidence>
<evidence type="ECO:0000259" key="1">
    <source>
        <dbReference type="SMART" id="SM00382"/>
    </source>
</evidence>
<sequence length="375" mass="43386">MFVRSITQLIRDGFGKEGTALILYGPRQAGKTTLVKGLMEQFPDSVSFTGDDLYTQSLLAQHELEHLKRVVGSAKIIFIDEAQRIEHIGLTLKLLIDHLPVTVIASGSSSFELADRLSEPLTGRARTFHLYPLSWKELSEKYRMTSPDTALEEMLRYGMYPRVHTLESNQEKEEYLYSYLNQYLYRDLLEFEQIKKPKKVVDLLVLLAHQIGKEVAVSELSKSLGLSQKTVESYLDILEKMFVLVNIRGFSRNLRKEVTKTSRYYFADIGLRNALVRSFVPLSLRSDTGDLFKNWFVMERIKRAGNQRRFTDFYFWRTYDQHEIDLVEDIDGTLTGFECKWSSKARVKVPKDWSEAYPGAGFEVVTQANWATWLE</sequence>
<evidence type="ECO:0000313" key="2">
    <source>
        <dbReference type="EMBL" id="SKA24857.1"/>
    </source>
</evidence>
<keyword evidence="3" id="KW-1185">Reference proteome</keyword>
<dbReference type="Pfam" id="PF13635">
    <property type="entry name" value="DUF4143"/>
    <property type="match status" value="1"/>
</dbReference>
<dbReference type="InterPro" id="IPR041682">
    <property type="entry name" value="AAA_14"/>
</dbReference>
<dbReference type="InterPro" id="IPR027417">
    <property type="entry name" value="P-loop_NTPase"/>
</dbReference>
<dbReference type="Pfam" id="PF13173">
    <property type="entry name" value="AAA_14"/>
    <property type="match status" value="1"/>
</dbReference>
<dbReference type="CDD" id="cd00009">
    <property type="entry name" value="AAA"/>
    <property type="match status" value="1"/>
</dbReference>
<dbReference type="Proteomes" id="UP000190102">
    <property type="component" value="Unassembled WGS sequence"/>
</dbReference>
<dbReference type="SUPFAM" id="SSF52540">
    <property type="entry name" value="P-loop containing nucleoside triphosphate hydrolases"/>
    <property type="match status" value="1"/>
</dbReference>
<dbReference type="OrthoDB" id="9771844at2"/>
<dbReference type="AlphaFoldDB" id="A0A1T4S9K3"/>
<organism evidence="2 3">
    <name type="scientific">Trichlorobacter thiogenes</name>
    <dbReference type="NCBI Taxonomy" id="115783"/>
    <lineage>
        <taxon>Bacteria</taxon>
        <taxon>Pseudomonadati</taxon>
        <taxon>Thermodesulfobacteriota</taxon>
        <taxon>Desulfuromonadia</taxon>
        <taxon>Geobacterales</taxon>
        <taxon>Geobacteraceae</taxon>
        <taxon>Trichlorobacter</taxon>
    </lineage>
</organism>
<reference evidence="3" key="1">
    <citation type="submission" date="2017-02" db="EMBL/GenBank/DDBJ databases">
        <authorList>
            <person name="Varghese N."/>
            <person name="Submissions S."/>
        </authorList>
    </citation>
    <scope>NUCLEOTIDE SEQUENCE [LARGE SCALE GENOMIC DNA]</scope>
    <source>
        <strain evidence="3">ATCC BAA-34</strain>
    </source>
</reference>
<dbReference type="RefSeq" id="WP_078791591.1">
    <property type="nucleotide sequence ID" value="NZ_FUWR01000035.1"/>
</dbReference>
<dbReference type="EMBL" id="FUWR01000035">
    <property type="protein sequence ID" value="SKA24857.1"/>
    <property type="molecule type" value="Genomic_DNA"/>
</dbReference>